<organism evidence="1 2">
    <name type="scientific">Trichoderma harzianum</name>
    <name type="common">Hypocrea lixii</name>
    <dbReference type="NCBI Taxonomy" id="5544"/>
    <lineage>
        <taxon>Eukaryota</taxon>
        <taxon>Fungi</taxon>
        <taxon>Dikarya</taxon>
        <taxon>Ascomycota</taxon>
        <taxon>Pezizomycotina</taxon>
        <taxon>Sordariomycetes</taxon>
        <taxon>Hypocreomycetidae</taxon>
        <taxon>Hypocreales</taxon>
        <taxon>Hypocreaceae</taxon>
        <taxon>Trichoderma</taxon>
    </lineage>
</organism>
<accession>A0A0F9ZGB4</accession>
<reference evidence="2" key="1">
    <citation type="journal article" date="2015" name="Genome Announc.">
        <title>Draft whole-genome sequence of the biocontrol agent Trichoderma harzianum T6776.</title>
        <authorList>
            <person name="Baroncelli R."/>
            <person name="Piaggeschi G."/>
            <person name="Fiorini L."/>
            <person name="Bertolini E."/>
            <person name="Zapparata A."/>
            <person name="Pe M.E."/>
            <person name="Sarrocco S."/>
            <person name="Vannacci G."/>
        </authorList>
    </citation>
    <scope>NUCLEOTIDE SEQUENCE [LARGE SCALE GENOMIC DNA]</scope>
    <source>
        <strain evidence="2">T6776</strain>
    </source>
</reference>
<gene>
    <name evidence="1" type="ORF">THAR02_08546</name>
</gene>
<dbReference type="Proteomes" id="UP000034112">
    <property type="component" value="Unassembled WGS sequence"/>
</dbReference>
<dbReference type="EMBL" id="JOKZ01000334">
    <property type="protein sequence ID" value="KKO99361.1"/>
    <property type="molecule type" value="Genomic_DNA"/>
</dbReference>
<evidence type="ECO:0000313" key="2">
    <source>
        <dbReference type="Proteomes" id="UP000034112"/>
    </source>
</evidence>
<protein>
    <submittedName>
        <fullName evidence="1">Uncharacterized protein</fullName>
    </submittedName>
</protein>
<comment type="caution">
    <text evidence="1">The sequence shown here is derived from an EMBL/GenBank/DDBJ whole genome shotgun (WGS) entry which is preliminary data.</text>
</comment>
<dbReference type="AlphaFoldDB" id="A0A0F9ZGB4"/>
<dbReference type="OMA" id="FSWLQFC"/>
<sequence>MYALANFFTSQYHSWPFPGNGDTYRCAAAAPHFGGVSSGQDQTALHHLGCAQNRPIHRISEAQLQLWAVEMASTPPVPSKAALNALRGVLLTTSCSVVFLAEERRRRLKIARAAIDNARKLHTVKSSRGAVALSESWEDRLADLGDEVLSLPSASRPKNSYRRRRRSNSSIALLSGGGVDANRFASDHRENASRIAAPGTEQNAAQEAQKANFGLDTARLILPLADIRQLDVSFKSLAASAIPALPLSSREEDLRKIEKDADTRVKVSLHRSTLRSLDSKISSASFHELLQPDSSVPARLSLSNMPTQDSTTQSRHIGKIAKLEQVLQDLEMGQSTHASTSEMVDLALTQLQSLSASRPTTPTLSSLVKSNGFRLLKITIESEPTKTDTVLTALLPKFKDPVQILSPLTKWLWEKKDKKGLERLLQLLSDRKQARFWMHGMTLYRVLSGLDEVMGSFKDIKHLYRLLQSAGLYQGIVVPPNIEYKIRRLMVSKALKAGDDAFAQEEMKSLYEMDPDAVKSDIKLQSRLIVREAALGHWESVRNGIEALESADGTKSNDLRYMISKITDVFVQTCSSEGLEALLRRFVRSYRIPLRSRWVNLVLDRHASRHDLDSMFSWLQFCHDAGFQMDDTFMQRFYSGCRKYWSFSDKTITNLHQNLQELSPAISKVSPSKADGKGSSDLSLPLLEPHRWLSEVDAFECMEWLSARNEWERVCEAYNRLQSSELKPSVRCLRLAVIGHIKRQDGSIDEAASLIDEARGKGLNVTEALTPLLLARLEKGDDAGELIKHALRRGARIHDSVYNKAAQILSANGDLRGAATMCEVAARENGNGELLYSEYNFSNLVFAYTGSASYNALKSILSNFTSEVQWWRGSRACKESIKLAMKTTAMRAVVHPKEKNDHKDALFKLDEALIHVKKCRSTRDDRRAVTEAFIRVIRPLTAEPEQDPADARKPNLATVEIPLPELSETKTFQRSVLVARQGLAVAGEA</sequence>
<dbReference type="OrthoDB" id="185373at2759"/>
<evidence type="ECO:0000313" key="1">
    <source>
        <dbReference type="EMBL" id="KKO99361.1"/>
    </source>
</evidence>
<name>A0A0F9ZGB4_TRIHA</name>
<proteinExistence type="predicted"/>